<dbReference type="SUPFAM" id="SSF74653">
    <property type="entry name" value="TolA/TonB C-terminal domain"/>
    <property type="match status" value="1"/>
</dbReference>
<evidence type="ECO:0000313" key="3">
    <source>
        <dbReference type="EMBL" id="XBH11653.1"/>
    </source>
</evidence>
<feature type="region of interest" description="Disordered" evidence="1">
    <location>
        <begin position="185"/>
        <end position="235"/>
    </location>
</feature>
<dbReference type="Pfam" id="PF03544">
    <property type="entry name" value="TonB_C"/>
    <property type="match status" value="1"/>
</dbReference>
<name>A0AAU7DD77_9BACT</name>
<dbReference type="GO" id="GO:0055085">
    <property type="term" value="P:transmembrane transport"/>
    <property type="evidence" value="ECO:0007669"/>
    <property type="project" value="InterPro"/>
</dbReference>
<protein>
    <submittedName>
        <fullName evidence="4">Energy transducer TonB</fullName>
    </submittedName>
</protein>
<accession>A0AAU7DD77</accession>
<evidence type="ECO:0000259" key="2">
    <source>
        <dbReference type="PROSITE" id="PS52015"/>
    </source>
</evidence>
<feature type="domain" description="TonB C-terminal" evidence="2">
    <location>
        <begin position="297"/>
        <end position="386"/>
    </location>
</feature>
<dbReference type="EMBL" id="CP121195">
    <property type="protein sequence ID" value="XBH15183.1"/>
    <property type="molecule type" value="Genomic_DNA"/>
</dbReference>
<dbReference type="AlphaFoldDB" id="A0AAU7DD77"/>
<evidence type="ECO:0000313" key="4">
    <source>
        <dbReference type="EMBL" id="XBH15183.1"/>
    </source>
</evidence>
<accession>A0AAU7D3C5</accession>
<dbReference type="EMBL" id="CP121194">
    <property type="protein sequence ID" value="XBH11653.1"/>
    <property type="molecule type" value="Genomic_DNA"/>
</dbReference>
<dbReference type="RefSeq" id="WP_348269143.1">
    <property type="nucleotide sequence ID" value="NZ_CP121194.1"/>
</dbReference>
<proteinExistence type="predicted"/>
<sequence>MELCPNLQEIACQSDPDVREYRFLFDRHSISYGTPQNLSAFIRELKENTNFAADFWQHTAFVQMKEKGNLSQCELLTLLVISVAGTEVSTADSQIGDLVTEFDAILLAHKNDPALSRVPEVLDPAYAPQSSDRNGPKNGDGKKLIFPVAAVKLFPQPRQYLYVAGFGILSLLAISSLRSLTARRTHSERAISSEKSSSIDGKIASTSFPPPSQAAISLPLSNTSEKNFDPQKGFSRVRSLEQNPTAHSDHFGKFDGSAKSNSARLSPLRRNISFATTSTPPDSDSSKEKTHSIGISSGIMTGNLLECSLPSYPKLASLTHVQGPVFLQTIISPYGTVESVHVIKGPYLLRKAATSAVRTWVYKPYVIHGKATEIATIVKVDFALKH</sequence>
<dbReference type="Gene3D" id="3.30.1150.10">
    <property type="match status" value="1"/>
</dbReference>
<organism evidence="4">
    <name type="scientific">Edaphobacter paludis</name>
    <dbReference type="NCBI Taxonomy" id="3035702"/>
    <lineage>
        <taxon>Bacteria</taxon>
        <taxon>Pseudomonadati</taxon>
        <taxon>Acidobacteriota</taxon>
        <taxon>Terriglobia</taxon>
        <taxon>Terriglobales</taxon>
        <taxon>Acidobacteriaceae</taxon>
        <taxon>Edaphobacter</taxon>
    </lineage>
</organism>
<dbReference type="PROSITE" id="PS52015">
    <property type="entry name" value="TONB_CTD"/>
    <property type="match status" value="1"/>
</dbReference>
<evidence type="ECO:0000256" key="1">
    <source>
        <dbReference type="SAM" id="MobiDB-lite"/>
    </source>
</evidence>
<feature type="region of interest" description="Disordered" evidence="1">
    <location>
        <begin position="269"/>
        <end position="291"/>
    </location>
</feature>
<gene>
    <name evidence="3" type="ORF">P4G45_07985</name>
    <name evidence="4" type="ORF">P8936_08455</name>
</gene>
<reference evidence="4" key="1">
    <citation type="submission" date="2023-03" db="EMBL/GenBank/DDBJ databases">
        <title>Edaphobacter sp.</title>
        <authorList>
            <person name="Huber K.J."/>
            <person name="Papendorf J."/>
            <person name="Pilke C."/>
            <person name="Bunk B."/>
            <person name="Sproeer C."/>
            <person name="Pester M."/>
        </authorList>
    </citation>
    <scope>NUCLEOTIDE SEQUENCE</scope>
    <source>
        <strain evidence="3">DSM 109919</strain>
        <strain evidence="4">DSM 109920</strain>
    </source>
</reference>
<dbReference type="KEGG" id="epl:P4G45_07985"/>
<dbReference type="InterPro" id="IPR037682">
    <property type="entry name" value="TonB_C"/>
</dbReference>